<name>F2U5X4_SALR5</name>
<dbReference type="GO" id="GO:0005525">
    <property type="term" value="F:GTP binding"/>
    <property type="evidence" value="ECO:0007669"/>
    <property type="project" value="InterPro"/>
</dbReference>
<proteinExistence type="predicted"/>
<dbReference type="SUPFAM" id="SSF52540">
    <property type="entry name" value="P-loop containing nucleoside triphosphate hydrolases"/>
    <property type="match status" value="1"/>
</dbReference>
<dbReference type="FunFam" id="3.40.50.300:FF:001656">
    <property type="entry name" value="Rab11B GTPase, putative"/>
    <property type="match status" value="1"/>
</dbReference>
<dbReference type="SMART" id="SM00176">
    <property type="entry name" value="RAN"/>
    <property type="match status" value="1"/>
</dbReference>
<dbReference type="SMART" id="SM00173">
    <property type="entry name" value="RAS"/>
    <property type="match status" value="1"/>
</dbReference>
<dbReference type="STRING" id="946362.F2U5X4"/>
<dbReference type="Gene3D" id="3.40.50.300">
    <property type="entry name" value="P-loop containing nucleotide triphosphate hydrolases"/>
    <property type="match status" value="1"/>
</dbReference>
<dbReference type="OrthoDB" id="48625at2759"/>
<dbReference type="eggNOG" id="KOG0087">
    <property type="taxonomic scope" value="Eukaryota"/>
</dbReference>
<dbReference type="InterPro" id="IPR005225">
    <property type="entry name" value="Small_GTP-bd"/>
</dbReference>
<reference evidence="2" key="1">
    <citation type="submission" date="2009-08" db="EMBL/GenBank/DDBJ databases">
        <title>Annotation of Salpingoeca rosetta.</title>
        <authorList>
            <consortium name="The Broad Institute Genome Sequencing Platform"/>
            <person name="Russ C."/>
            <person name="Cuomo C."/>
            <person name="Burger G."/>
            <person name="Gray M.W."/>
            <person name="Holland P.W.H."/>
            <person name="King N."/>
            <person name="Lang F.B.F."/>
            <person name="Roger A.J."/>
            <person name="Ruiz-Trillo I."/>
            <person name="Young S.K."/>
            <person name="Zeng Q."/>
            <person name="Gargeya S."/>
            <person name="Alvarado L."/>
            <person name="Berlin A."/>
            <person name="Chapman S.B."/>
            <person name="Chen Z."/>
            <person name="Freedman E."/>
            <person name="Gellesch M."/>
            <person name="Goldberg J."/>
            <person name="Griggs A."/>
            <person name="Gujja S."/>
            <person name="Heilman E."/>
            <person name="Heiman D."/>
            <person name="Howarth C."/>
            <person name="Mehta T."/>
            <person name="Neiman D."/>
            <person name="Pearson M."/>
            <person name="Roberts A."/>
            <person name="Saif S."/>
            <person name="Shea T."/>
            <person name="Shenoy N."/>
            <person name="Sisk P."/>
            <person name="Stolte C."/>
            <person name="Sykes S."/>
            <person name="White J."/>
            <person name="Yandava C."/>
            <person name="Haas B."/>
            <person name="Nusbaum C."/>
            <person name="Birren B."/>
        </authorList>
    </citation>
    <scope>NUCLEOTIDE SEQUENCE [LARGE SCALE GENOMIC DNA]</scope>
    <source>
        <strain evidence="2">ATCC 50818</strain>
    </source>
</reference>
<dbReference type="AlphaFoldDB" id="F2U5X4"/>
<dbReference type="NCBIfam" id="TIGR00231">
    <property type="entry name" value="small_GTP"/>
    <property type="match status" value="1"/>
</dbReference>
<dbReference type="KEGG" id="sre:PTSG_03547"/>
<dbReference type="PROSITE" id="PS51419">
    <property type="entry name" value="RAB"/>
    <property type="match status" value="1"/>
</dbReference>
<organism evidence="3">
    <name type="scientific">Salpingoeca rosetta (strain ATCC 50818 / BSB-021)</name>
    <dbReference type="NCBI Taxonomy" id="946362"/>
    <lineage>
        <taxon>Eukaryota</taxon>
        <taxon>Choanoflagellata</taxon>
        <taxon>Craspedida</taxon>
        <taxon>Salpingoecidae</taxon>
        <taxon>Salpingoeca</taxon>
    </lineage>
</organism>
<gene>
    <name evidence="2" type="ORF">PTSG_03547</name>
</gene>
<dbReference type="SMART" id="SM00175">
    <property type="entry name" value="RAB"/>
    <property type="match status" value="1"/>
</dbReference>
<dbReference type="InParanoid" id="F2U5X4"/>
<dbReference type="GO" id="GO:0003924">
    <property type="term" value="F:GTPase activity"/>
    <property type="evidence" value="ECO:0007669"/>
    <property type="project" value="InterPro"/>
</dbReference>
<dbReference type="GeneID" id="16075860"/>
<dbReference type="PANTHER" id="PTHR47978">
    <property type="match status" value="1"/>
</dbReference>
<dbReference type="EMBL" id="GL832962">
    <property type="protein sequence ID" value="EGD82915.1"/>
    <property type="molecule type" value="Genomic_DNA"/>
</dbReference>
<dbReference type="FunCoup" id="F2U5X4">
    <property type="interactions" value="596"/>
</dbReference>
<sequence length="208" mass="23525">MADDVAKLAETSGTGENTVKVICLGDSAVGKSKLVERFLMDDYKPHQLSTYALTLFKHTATVGDKEVVVDFWDTAGQERFSSMHPSYYHEAHSCILVFDITRKVTYKNLQTWYKELRKYRPKIPVICVANKIDIDYSVTQKSFGFPKKHGLPFHFVSASDGTNVVKVFNEAIESAVQYKEHSDDFVDQVMQLLHEDKFAGDDDDGDAN</sequence>
<protein>
    <submittedName>
        <fullName evidence="2">Rabl2a protein</fullName>
    </submittedName>
</protein>
<evidence type="ECO:0000313" key="3">
    <source>
        <dbReference type="Proteomes" id="UP000007799"/>
    </source>
</evidence>
<evidence type="ECO:0000256" key="1">
    <source>
        <dbReference type="ARBA" id="ARBA00022741"/>
    </source>
</evidence>
<dbReference type="SMART" id="SM00174">
    <property type="entry name" value="RHO"/>
    <property type="match status" value="1"/>
</dbReference>
<keyword evidence="3" id="KW-1185">Reference proteome</keyword>
<dbReference type="OMA" id="YHEAHAC"/>
<dbReference type="Pfam" id="PF00071">
    <property type="entry name" value="Ras"/>
    <property type="match status" value="1"/>
</dbReference>
<dbReference type="PRINTS" id="PR00449">
    <property type="entry name" value="RASTRNSFRMNG"/>
</dbReference>
<dbReference type="PROSITE" id="PS51421">
    <property type="entry name" value="RAS"/>
    <property type="match status" value="1"/>
</dbReference>
<dbReference type="Proteomes" id="UP000007799">
    <property type="component" value="Unassembled WGS sequence"/>
</dbReference>
<dbReference type="RefSeq" id="XP_004995279.1">
    <property type="nucleotide sequence ID" value="XM_004995222.1"/>
</dbReference>
<accession>F2U5X4</accession>
<dbReference type="InterPro" id="IPR027417">
    <property type="entry name" value="P-loop_NTPase"/>
</dbReference>
<keyword evidence="1" id="KW-0547">Nucleotide-binding</keyword>
<evidence type="ECO:0000313" key="2">
    <source>
        <dbReference type="EMBL" id="EGD82915.1"/>
    </source>
</evidence>
<dbReference type="InterPro" id="IPR001806">
    <property type="entry name" value="Small_GTPase"/>
</dbReference>